<protein>
    <recommendedName>
        <fullName evidence="4">Transposase</fullName>
    </recommendedName>
</protein>
<evidence type="ECO:0000313" key="3">
    <source>
        <dbReference type="Proteomes" id="UP001550044"/>
    </source>
</evidence>
<feature type="region of interest" description="Disordered" evidence="1">
    <location>
        <begin position="1"/>
        <end position="23"/>
    </location>
</feature>
<sequence>MQHRIKNPTYIDSPQRSGHTKRQMFGRAGFDLLRKRVLLYS</sequence>
<dbReference type="RefSeq" id="WP_356713525.1">
    <property type="nucleotide sequence ID" value="NZ_JBEXIP010000091.1"/>
</dbReference>
<name>A0ABV2UQT8_9ACTN</name>
<comment type="caution">
    <text evidence="2">The sequence shown here is derived from an EMBL/GenBank/DDBJ whole genome shotgun (WGS) entry which is preliminary data.</text>
</comment>
<proteinExistence type="predicted"/>
<keyword evidence="3" id="KW-1185">Reference proteome</keyword>
<gene>
    <name evidence="2" type="ORF">ABZV61_42020</name>
</gene>
<organism evidence="2 3">
    <name type="scientific">Streptomyces sp. 900116325</name>
    <dbReference type="NCBI Taxonomy" id="3154295"/>
    <lineage>
        <taxon>Bacteria</taxon>
        <taxon>Bacillati</taxon>
        <taxon>Actinomycetota</taxon>
        <taxon>Actinomycetes</taxon>
        <taxon>Kitasatosporales</taxon>
        <taxon>Streptomycetaceae</taxon>
        <taxon>Streptomyces</taxon>
    </lineage>
</organism>
<evidence type="ECO:0008006" key="4">
    <source>
        <dbReference type="Google" id="ProtNLM"/>
    </source>
</evidence>
<dbReference type="Proteomes" id="UP001550044">
    <property type="component" value="Unassembled WGS sequence"/>
</dbReference>
<evidence type="ECO:0000313" key="2">
    <source>
        <dbReference type="EMBL" id="MET8439123.1"/>
    </source>
</evidence>
<reference evidence="2 3" key="1">
    <citation type="submission" date="2024-06" db="EMBL/GenBank/DDBJ databases">
        <title>The Natural Products Discovery Center: Release of the First 8490 Sequenced Strains for Exploring Actinobacteria Biosynthetic Diversity.</title>
        <authorList>
            <person name="Kalkreuter E."/>
            <person name="Kautsar S.A."/>
            <person name="Yang D."/>
            <person name="Bader C.D."/>
            <person name="Teijaro C.N."/>
            <person name="Fluegel L."/>
            <person name="Davis C.M."/>
            <person name="Simpson J.R."/>
            <person name="Lauterbach L."/>
            <person name="Steele A.D."/>
            <person name="Gui C."/>
            <person name="Meng S."/>
            <person name="Li G."/>
            <person name="Viehrig K."/>
            <person name="Ye F."/>
            <person name="Su P."/>
            <person name="Kiefer A.F."/>
            <person name="Nichols A."/>
            <person name="Cepeda A.J."/>
            <person name="Yan W."/>
            <person name="Fan B."/>
            <person name="Jiang Y."/>
            <person name="Adhikari A."/>
            <person name="Zheng C.-J."/>
            <person name="Schuster L."/>
            <person name="Cowan T.M."/>
            <person name="Smanski M.J."/>
            <person name="Chevrette M.G."/>
            <person name="De Carvalho L.P.S."/>
            <person name="Shen B."/>
        </authorList>
    </citation>
    <scope>NUCLEOTIDE SEQUENCE [LARGE SCALE GENOMIC DNA]</scope>
    <source>
        <strain evidence="2 3">NPDC005137</strain>
    </source>
</reference>
<evidence type="ECO:0000256" key="1">
    <source>
        <dbReference type="SAM" id="MobiDB-lite"/>
    </source>
</evidence>
<accession>A0ABV2UQT8</accession>
<dbReference type="EMBL" id="JBEXIP010000091">
    <property type="protein sequence ID" value="MET8439123.1"/>
    <property type="molecule type" value="Genomic_DNA"/>
</dbReference>